<protein>
    <submittedName>
        <fullName evidence="1">Uncharacterized protein</fullName>
    </submittedName>
</protein>
<accession>A0A1I4EW76</accession>
<gene>
    <name evidence="1" type="ORF">SAMN04488036_1057</name>
</gene>
<dbReference type="AlphaFoldDB" id="A0A1I4EW76"/>
<dbReference type="Proteomes" id="UP000198851">
    <property type="component" value="Unassembled WGS sequence"/>
</dbReference>
<evidence type="ECO:0000313" key="1">
    <source>
        <dbReference type="EMBL" id="SFL09559.1"/>
    </source>
</evidence>
<keyword evidence="2" id="KW-1185">Reference proteome</keyword>
<name>A0A1I4EW76_9RHOB</name>
<dbReference type="EMBL" id="FOSZ01000005">
    <property type="protein sequence ID" value="SFL09559.1"/>
    <property type="molecule type" value="Genomic_DNA"/>
</dbReference>
<organism evidence="1 2">
    <name type="scientific">Shimia haliotis</name>
    <dbReference type="NCBI Taxonomy" id="1280847"/>
    <lineage>
        <taxon>Bacteria</taxon>
        <taxon>Pseudomonadati</taxon>
        <taxon>Pseudomonadota</taxon>
        <taxon>Alphaproteobacteria</taxon>
        <taxon>Rhodobacterales</taxon>
        <taxon>Roseobacteraceae</taxon>
    </lineage>
</organism>
<sequence>MEVFCGVSGVLETVRWTVLAANGRSPSRETNKGPRLTLGGSECALPWGVKAVPELIQWINSGLNGRSPWARPVPGQWGKKCSAQ</sequence>
<proteinExistence type="predicted"/>
<reference evidence="2" key="1">
    <citation type="submission" date="2016-10" db="EMBL/GenBank/DDBJ databases">
        <authorList>
            <person name="Varghese N."/>
            <person name="Submissions S."/>
        </authorList>
    </citation>
    <scope>NUCLEOTIDE SEQUENCE [LARGE SCALE GENOMIC DNA]</scope>
    <source>
        <strain evidence="2">DSM 28453</strain>
    </source>
</reference>
<evidence type="ECO:0000313" key="2">
    <source>
        <dbReference type="Proteomes" id="UP000198851"/>
    </source>
</evidence>